<accession>A0A8S5N6F4</accession>
<sequence length="77" mass="9145">MDYVTHTCRSCGCAFVAEDYTNCQDIPPRWRLCEACAEAKGIDYNSQKPWNSYSEEKKKRIQEQIERLKEFQFKSKN</sequence>
<protein>
    <submittedName>
        <fullName evidence="1">Uncharacterized protein</fullName>
    </submittedName>
</protein>
<evidence type="ECO:0000313" key="1">
    <source>
        <dbReference type="EMBL" id="DAD89840.1"/>
    </source>
</evidence>
<dbReference type="EMBL" id="BK015070">
    <property type="protein sequence ID" value="DAD89840.1"/>
    <property type="molecule type" value="Genomic_DNA"/>
</dbReference>
<reference evidence="1" key="1">
    <citation type="journal article" date="2021" name="Proc. Natl. Acad. Sci. U.S.A.">
        <title>A Catalog of Tens of Thousands of Viruses from Human Metagenomes Reveals Hidden Associations with Chronic Diseases.</title>
        <authorList>
            <person name="Tisza M.J."/>
            <person name="Buck C.B."/>
        </authorList>
    </citation>
    <scope>NUCLEOTIDE SEQUENCE</scope>
    <source>
        <strain evidence="1">Ctsip2</strain>
    </source>
</reference>
<proteinExistence type="predicted"/>
<name>A0A8S5N6F4_9CAUD</name>
<organism evidence="1">
    <name type="scientific">Myoviridae sp. ctsip2</name>
    <dbReference type="NCBI Taxonomy" id="2826705"/>
    <lineage>
        <taxon>Viruses</taxon>
        <taxon>Duplodnaviria</taxon>
        <taxon>Heunggongvirae</taxon>
        <taxon>Uroviricota</taxon>
        <taxon>Caudoviricetes</taxon>
    </lineage>
</organism>